<dbReference type="RefSeq" id="WP_229837027.1">
    <property type="nucleotide sequence ID" value="NZ_BMZS01000005.1"/>
</dbReference>
<dbReference type="AlphaFoldDB" id="A0A918XT51"/>
<sequence>MPPEPFAWIAGRTSNRQPVAARTDPQPPAFESPVTVVRPPRQTLPVVVSSPHSGQRYPEDLLARTGLDRLTLRSSEDTFVDELFGAAPELGAPLVKAEFPRVYVDANREPFELDPAMFHDPLPDYVTTQNARIAAGLGTIARVVSNSAPVYRGKLSFAEALGRIETCWRPFHAALAETIEATLDRFGYCVLLDAHSMPSNVLTLGADGRAHPVADMVLGDCHGGSCSTVLVQRCERVMARQGYRVHRNTPYAGGFVTRHYGRPEAGVHALQIEVKRGLYMNERRFQRTPGFARVAADMRRLIAVVGGFDPHRPWGDAD</sequence>
<dbReference type="Gene3D" id="3.40.630.40">
    <property type="entry name" value="Zn-dependent exopeptidases"/>
    <property type="match status" value="1"/>
</dbReference>
<comment type="caution">
    <text evidence="2">The sequence shown here is derived from an EMBL/GenBank/DDBJ whole genome shotgun (WGS) entry which is preliminary data.</text>
</comment>
<organism evidence="2 3">
    <name type="scientific">Thalassobaculum fulvum</name>
    <dbReference type="NCBI Taxonomy" id="1633335"/>
    <lineage>
        <taxon>Bacteria</taxon>
        <taxon>Pseudomonadati</taxon>
        <taxon>Pseudomonadota</taxon>
        <taxon>Alphaproteobacteria</taxon>
        <taxon>Rhodospirillales</taxon>
        <taxon>Thalassobaculaceae</taxon>
        <taxon>Thalassobaculum</taxon>
    </lineage>
</organism>
<dbReference type="InterPro" id="IPR007709">
    <property type="entry name" value="N-FG_amidohydro"/>
</dbReference>
<evidence type="ECO:0000256" key="1">
    <source>
        <dbReference type="SAM" id="MobiDB-lite"/>
    </source>
</evidence>
<keyword evidence="3" id="KW-1185">Reference proteome</keyword>
<gene>
    <name evidence="2" type="ORF">GCM10017083_25440</name>
</gene>
<feature type="region of interest" description="Disordered" evidence="1">
    <location>
        <begin position="1"/>
        <end position="32"/>
    </location>
</feature>
<evidence type="ECO:0000313" key="2">
    <source>
        <dbReference type="EMBL" id="GHD51242.1"/>
    </source>
</evidence>
<dbReference type="Proteomes" id="UP000630353">
    <property type="component" value="Unassembled WGS sequence"/>
</dbReference>
<dbReference type="SUPFAM" id="SSF53187">
    <property type="entry name" value="Zn-dependent exopeptidases"/>
    <property type="match status" value="1"/>
</dbReference>
<name>A0A918XT51_9PROT</name>
<reference evidence="2" key="2">
    <citation type="submission" date="2020-09" db="EMBL/GenBank/DDBJ databases">
        <authorList>
            <person name="Sun Q."/>
            <person name="Kim S."/>
        </authorList>
    </citation>
    <scope>NUCLEOTIDE SEQUENCE</scope>
    <source>
        <strain evidence="2">KCTC 42651</strain>
    </source>
</reference>
<evidence type="ECO:0000313" key="3">
    <source>
        <dbReference type="Proteomes" id="UP000630353"/>
    </source>
</evidence>
<accession>A0A918XT51</accession>
<dbReference type="Pfam" id="PF05013">
    <property type="entry name" value="FGase"/>
    <property type="match status" value="1"/>
</dbReference>
<proteinExistence type="predicted"/>
<protein>
    <submittedName>
        <fullName evidence="2">N-formylglutamate amidohydrolase</fullName>
    </submittedName>
</protein>
<dbReference type="EMBL" id="BMZS01000005">
    <property type="protein sequence ID" value="GHD51242.1"/>
    <property type="molecule type" value="Genomic_DNA"/>
</dbReference>
<reference evidence="2" key="1">
    <citation type="journal article" date="2014" name="Int. J. Syst. Evol. Microbiol.">
        <title>Complete genome sequence of Corynebacterium casei LMG S-19264T (=DSM 44701T), isolated from a smear-ripened cheese.</title>
        <authorList>
            <consortium name="US DOE Joint Genome Institute (JGI-PGF)"/>
            <person name="Walter F."/>
            <person name="Albersmeier A."/>
            <person name="Kalinowski J."/>
            <person name="Ruckert C."/>
        </authorList>
    </citation>
    <scope>NUCLEOTIDE SEQUENCE</scope>
    <source>
        <strain evidence="2">KCTC 42651</strain>
    </source>
</reference>